<keyword evidence="3" id="KW-1185">Reference proteome</keyword>
<gene>
    <name evidence="2" type="ORF">FGIG_09349</name>
</gene>
<proteinExistence type="predicted"/>
<dbReference type="Proteomes" id="UP000316759">
    <property type="component" value="Unassembled WGS sequence"/>
</dbReference>
<feature type="region of interest" description="Disordered" evidence="1">
    <location>
        <begin position="128"/>
        <end position="152"/>
    </location>
</feature>
<feature type="compositionally biased region" description="Polar residues" evidence="1">
    <location>
        <begin position="134"/>
        <end position="152"/>
    </location>
</feature>
<reference evidence="2 3" key="1">
    <citation type="submission" date="2019-04" db="EMBL/GenBank/DDBJ databases">
        <title>Annotation for the trematode Fasciola gigantica.</title>
        <authorList>
            <person name="Choi Y.-J."/>
        </authorList>
    </citation>
    <scope>NUCLEOTIDE SEQUENCE [LARGE SCALE GENOMIC DNA]</scope>
    <source>
        <strain evidence="2">Uganda_cow_1</strain>
    </source>
</reference>
<name>A0A504Z1B8_FASGI</name>
<evidence type="ECO:0000256" key="1">
    <source>
        <dbReference type="SAM" id="MobiDB-lite"/>
    </source>
</evidence>
<dbReference type="AlphaFoldDB" id="A0A504Z1B8"/>
<organism evidence="2 3">
    <name type="scientific">Fasciola gigantica</name>
    <name type="common">Giant liver fluke</name>
    <dbReference type="NCBI Taxonomy" id="46835"/>
    <lineage>
        <taxon>Eukaryota</taxon>
        <taxon>Metazoa</taxon>
        <taxon>Spiralia</taxon>
        <taxon>Lophotrochozoa</taxon>
        <taxon>Platyhelminthes</taxon>
        <taxon>Trematoda</taxon>
        <taxon>Digenea</taxon>
        <taxon>Plagiorchiida</taxon>
        <taxon>Echinostomata</taxon>
        <taxon>Echinostomatoidea</taxon>
        <taxon>Fasciolidae</taxon>
        <taxon>Fasciola</taxon>
    </lineage>
</organism>
<comment type="caution">
    <text evidence="2">The sequence shown here is derived from an EMBL/GenBank/DDBJ whole genome shotgun (WGS) entry which is preliminary data.</text>
</comment>
<dbReference type="EMBL" id="SUNJ01002141">
    <property type="protein sequence ID" value="TPP66211.1"/>
    <property type="molecule type" value="Genomic_DNA"/>
</dbReference>
<sequence>MDAGVAFSQFQHLKNNGIKCPGTAIQYDAFNSLAHFMGKRDTVIDHLVRAGYQITPIPRDTTTIEAVEDFQSKTVHKFSGTPISRNRRKQEEDKELLSEYDVPEFRPRYVKFENNWIKIEDFKPNTYPNRLHRPSTQFKGTKLDSQNDQTSNDISHLSAASMTEGMVTDEPSKNVSRNHEMHSALTKPLIDIFYLWSIFAS</sequence>
<evidence type="ECO:0000313" key="2">
    <source>
        <dbReference type="EMBL" id="TPP66211.1"/>
    </source>
</evidence>
<protein>
    <submittedName>
        <fullName evidence="2">Uncharacterized protein</fullName>
    </submittedName>
</protein>
<evidence type="ECO:0000313" key="3">
    <source>
        <dbReference type="Proteomes" id="UP000316759"/>
    </source>
</evidence>
<accession>A0A504Z1B8</accession>
<dbReference type="OrthoDB" id="10635006at2759"/>